<evidence type="ECO:0000313" key="7">
    <source>
        <dbReference type="Proteomes" id="UP000190092"/>
    </source>
</evidence>
<dbReference type="InterPro" id="IPR036390">
    <property type="entry name" value="WH_DNA-bd_sf"/>
</dbReference>
<evidence type="ECO:0000256" key="3">
    <source>
        <dbReference type="ARBA" id="ARBA00023125"/>
    </source>
</evidence>
<evidence type="ECO:0000259" key="5">
    <source>
        <dbReference type="PROSITE" id="PS50931"/>
    </source>
</evidence>
<name>A0A1T4LU14_9HYPH</name>
<dbReference type="GO" id="GO:0043565">
    <property type="term" value="F:sequence-specific DNA binding"/>
    <property type="evidence" value="ECO:0007669"/>
    <property type="project" value="TreeGrafter"/>
</dbReference>
<evidence type="ECO:0000256" key="4">
    <source>
        <dbReference type="ARBA" id="ARBA00023163"/>
    </source>
</evidence>
<dbReference type="GO" id="GO:0003700">
    <property type="term" value="F:DNA-binding transcription factor activity"/>
    <property type="evidence" value="ECO:0007669"/>
    <property type="project" value="InterPro"/>
</dbReference>
<dbReference type="STRING" id="225324.SAMN02745126_01723"/>
<dbReference type="Gene3D" id="3.40.190.290">
    <property type="match status" value="1"/>
</dbReference>
<dbReference type="Proteomes" id="UP000190092">
    <property type="component" value="Unassembled WGS sequence"/>
</dbReference>
<keyword evidence="2" id="KW-0805">Transcription regulation</keyword>
<dbReference type="Gene3D" id="1.10.10.10">
    <property type="entry name" value="Winged helix-like DNA-binding domain superfamily/Winged helix DNA-binding domain"/>
    <property type="match status" value="1"/>
</dbReference>
<keyword evidence="3 6" id="KW-0238">DNA-binding</keyword>
<keyword evidence="4" id="KW-0804">Transcription</keyword>
<dbReference type="SUPFAM" id="SSF53850">
    <property type="entry name" value="Periplasmic binding protein-like II"/>
    <property type="match status" value="1"/>
</dbReference>
<evidence type="ECO:0000313" key="6">
    <source>
        <dbReference type="EMBL" id="SJZ58220.1"/>
    </source>
</evidence>
<dbReference type="PANTHER" id="PTHR30537:SF31">
    <property type="entry name" value="TRANSCRIPTIONAL REGULATOR, LYSR FAMILY"/>
    <property type="match status" value="1"/>
</dbReference>
<dbReference type="RefSeq" id="WP_085933321.1">
    <property type="nucleotide sequence ID" value="NZ_FUWJ01000001.1"/>
</dbReference>
<sequence>MRLDDLSYFVKAVEAGGFAASARQMNCPKSTISKRVAELEKQLGVRLIERSSRHFVLTDLGREVFEHARAAVIEADAVRASVEARRAEPAGRVRITASKPTAEIYLAERLPQLSRLYPRLLLEVDIGDRFVDLAQEKVDIAIRSHFDPLPDSTLVARTLGRGPVILVASPGYAEARGTPNAPGDLAGHDGLWSGLEQRHWRLSNDAGQAVEVSPRRRFVANESHCLISAAAQGLGIAPMPHSLVRRELDERRLVRILPEWTAGTLTTTMLMTHRRNQLPAIRAVAEFLSAIDRA</sequence>
<dbReference type="CDD" id="cd08422">
    <property type="entry name" value="PBP2_CrgA_like"/>
    <property type="match status" value="1"/>
</dbReference>
<dbReference type="FunFam" id="1.10.10.10:FF:000001">
    <property type="entry name" value="LysR family transcriptional regulator"/>
    <property type="match status" value="1"/>
</dbReference>
<dbReference type="SUPFAM" id="SSF46785">
    <property type="entry name" value="Winged helix' DNA-binding domain"/>
    <property type="match status" value="1"/>
</dbReference>
<dbReference type="GO" id="GO:0006351">
    <property type="term" value="P:DNA-templated transcription"/>
    <property type="evidence" value="ECO:0007669"/>
    <property type="project" value="TreeGrafter"/>
</dbReference>
<dbReference type="InterPro" id="IPR058163">
    <property type="entry name" value="LysR-type_TF_proteobact-type"/>
</dbReference>
<dbReference type="Pfam" id="PF00126">
    <property type="entry name" value="HTH_1"/>
    <property type="match status" value="1"/>
</dbReference>
<evidence type="ECO:0000256" key="1">
    <source>
        <dbReference type="ARBA" id="ARBA00009437"/>
    </source>
</evidence>
<reference evidence="7" key="1">
    <citation type="submission" date="2017-02" db="EMBL/GenBank/DDBJ databases">
        <authorList>
            <person name="Varghese N."/>
            <person name="Submissions S."/>
        </authorList>
    </citation>
    <scope>NUCLEOTIDE SEQUENCE [LARGE SCALE GENOMIC DNA]</scope>
    <source>
        <strain evidence="7">ATCC 27094</strain>
    </source>
</reference>
<dbReference type="PROSITE" id="PS50931">
    <property type="entry name" value="HTH_LYSR"/>
    <property type="match status" value="1"/>
</dbReference>
<organism evidence="6 7">
    <name type="scientific">Enhydrobacter aerosaccus</name>
    <dbReference type="NCBI Taxonomy" id="225324"/>
    <lineage>
        <taxon>Bacteria</taxon>
        <taxon>Pseudomonadati</taxon>
        <taxon>Pseudomonadota</taxon>
        <taxon>Alphaproteobacteria</taxon>
        <taxon>Hyphomicrobiales</taxon>
        <taxon>Enhydrobacter</taxon>
    </lineage>
</organism>
<dbReference type="OrthoDB" id="9812435at2"/>
<gene>
    <name evidence="6" type="ORF">SAMN02745126_01723</name>
</gene>
<keyword evidence="7" id="KW-1185">Reference proteome</keyword>
<dbReference type="InterPro" id="IPR000847">
    <property type="entry name" value="LysR_HTH_N"/>
</dbReference>
<proteinExistence type="inferred from homology"/>
<feature type="domain" description="HTH lysR-type" evidence="5">
    <location>
        <begin position="1"/>
        <end position="58"/>
    </location>
</feature>
<dbReference type="InterPro" id="IPR036388">
    <property type="entry name" value="WH-like_DNA-bd_sf"/>
</dbReference>
<dbReference type="Pfam" id="PF03466">
    <property type="entry name" value="LysR_substrate"/>
    <property type="match status" value="1"/>
</dbReference>
<dbReference type="InterPro" id="IPR005119">
    <property type="entry name" value="LysR_subst-bd"/>
</dbReference>
<dbReference type="AlphaFoldDB" id="A0A1T4LU14"/>
<evidence type="ECO:0000256" key="2">
    <source>
        <dbReference type="ARBA" id="ARBA00023015"/>
    </source>
</evidence>
<dbReference type="EMBL" id="FUWJ01000001">
    <property type="protein sequence ID" value="SJZ58220.1"/>
    <property type="molecule type" value="Genomic_DNA"/>
</dbReference>
<protein>
    <submittedName>
        <fullName evidence="6">DNA-binding transcriptional regulator, LysR family</fullName>
    </submittedName>
</protein>
<comment type="similarity">
    <text evidence="1">Belongs to the LysR transcriptional regulatory family.</text>
</comment>
<accession>A0A1T4LU14</accession>
<dbReference type="PANTHER" id="PTHR30537">
    <property type="entry name" value="HTH-TYPE TRANSCRIPTIONAL REGULATOR"/>
    <property type="match status" value="1"/>
</dbReference>